<accession>A0AAV9IH99</accession>
<reference evidence="7 8" key="1">
    <citation type="submission" date="2022-07" db="EMBL/GenBank/DDBJ databases">
        <title>Genome-wide signatures of adaptation to extreme environments.</title>
        <authorList>
            <person name="Cho C.H."/>
            <person name="Yoon H.S."/>
        </authorList>
    </citation>
    <scope>NUCLEOTIDE SEQUENCE [LARGE SCALE GENOMIC DNA]</scope>
    <source>
        <strain evidence="7 8">108.79 E11</strain>
    </source>
</reference>
<evidence type="ECO:0000313" key="8">
    <source>
        <dbReference type="Proteomes" id="UP001300502"/>
    </source>
</evidence>
<dbReference type="PANTHER" id="PTHR43712:SF2">
    <property type="entry name" value="O-METHYLTRANSFERASE CICE"/>
    <property type="match status" value="1"/>
</dbReference>
<dbReference type="AlphaFoldDB" id="A0AAV9IH99"/>
<dbReference type="InterPro" id="IPR036390">
    <property type="entry name" value="WH_DNA-bd_sf"/>
</dbReference>
<evidence type="ECO:0000256" key="4">
    <source>
        <dbReference type="PIRSR" id="PIRSR005739-1"/>
    </source>
</evidence>
<dbReference type="SUPFAM" id="SSF53335">
    <property type="entry name" value="S-adenosyl-L-methionine-dependent methyltransferases"/>
    <property type="match status" value="1"/>
</dbReference>
<feature type="domain" description="O-methyltransferase C-terminal" evidence="5">
    <location>
        <begin position="123"/>
        <end position="331"/>
    </location>
</feature>
<dbReference type="Pfam" id="PF00891">
    <property type="entry name" value="Methyltransf_2"/>
    <property type="match status" value="1"/>
</dbReference>
<dbReference type="GO" id="GO:0046983">
    <property type="term" value="F:protein dimerization activity"/>
    <property type="evidence" value="ECO:0007669"/>
    <property type="project" value="InterPro"/>
</dbReference>
<dbReference type="Gene3D" id="1.10.10.10">
    <property type="entry name" value="Winged helix-like DNA-binding domain superfamily/Winged helix DNA-binding domain"/>
    <property type="match status" value="1"/>
</dbReference>
<feature type="domain" description="O-methyltransferase dimerisation" evidence="6">
    <location>
        <begin position="17"/>
        <end position="101"/>
    </location>
</feature>
<dbReference type="EMBL" id="JANCYU010000044">
    <property type="protein sequence ID" value="KAK4526794.1"/>
    <property type="molecule type" value="Genomic_DNA"/>
</dbReference>
<evidence type="ECO:0000259" key="6">
    <source>
        <dbReference type="Pfam" id="PF08100"/>
    </source>
</evidence>
<dbReference type="SUPFAM" id="SSF46785">
    <property type="entry name" value="Winged helix' DNA-binding domain"/>
    <property type="match status" value="1"/>
</dbReference>
<dbReference type="GO" id="GO:0008171">
    <property type="term" value="F:O-methyltransferase activity"/>
    <property type="evidence" value="ECO:0007669"/>
    <property type="project" value="InterPro"/>
</dbReference>
<dbReference type="Gene3D" id="3.40.50.150">
    <property type="entry name" value="Vaccinia Virus protein VP39"/>
    <property type="match status" value="1"/>
</dbReference>
<dbReference type="Proteomes" id="UP001300502">
    <property type="component" value="Unassembled WGS sequence"/>
</dbReference>
<keyword evidence="8" id="KW-1185">Reference proteome</keyword>
<dbReference type="PIRSF" id="PIRSF005739">
    <property type="entry name" value="O-mtase"/>
    <property type="match status" value="1"/>
</dbReference>
<dbReference type="Pfam" id="PF08100">
    <property type="entry name" value="Dimerisation"/>
    <property type="match status" value="1"/>
</dbReference>
<evidence type="ECO:0000256" key="1">
    <source>
        <dbReference type="ARBA" id="ARBA00022603"/>
    </source>
</evidence>
<dbReference type="InterPro" id="IPR016461">
    <property type="entry name" value="COMT-like"/>
</dbReference>
<proteinExistence type="predicted"/>
<sequence length="351" mass="39600">MQGGSEDYFEDFHEIFNLCNGHWKTSILRAVVSFGFIDIIEAKSTETKTSVVASEVASICQTNEEFTYRVLRAASTLGLLREHDLPKHSFTITRLGSLLLKNRQDSARGLVLWEGSKELCRIWLELEKAVKTGKKVVEDVFGCEFFQLITRSDPESIELLKRFEDGMASWSNFDTNAVLHSFDFSKFQSICDVGAGPGTLLKAILKNYPNARGVISDLPQVIEQAVFVDESLQSRCKKEPCDFFQSVPRNHDLYIMKHVLHDWDDTKSVQILNIVRECSPPHAKLLLLEYVVPSCDIASSGKLFDLHMGIVNNGKERTEDEWKKLLVLGGWKYLGCESTKGIVSIILASKD</sequence>
<comment type="caution">
    <text evidence="7">The sequence shown here is derived from an EMBL/GenBank/DDBJ whole genome shotgun (WGS) entry which is preliminary data.</text>
</comment>
<evidence type="ECO:0000259" key="5">
    <source>
        <dbReference type="Pfam" id="PF00891"/>
    </source>
</evidence>
<keyword evidence="2" id="KW-0808">Transferase</keyword>
<keyword evidence="3" id="KW-0949">S-adenosyl-L-methionine</keyword>
<dbReference type="PROSITE" id="PS51683">
    <property type="entry name" value="SAM_OMT_II"/>
    <property type="match status" value="1"/>
</dbReference>
<evidence type="ECO:0000256" key="2">
    <source>
        <dbReference type="ARBA" id="ARBA00022679"/>
    </source>
</evidence>
<evidence type="ECO:0000256" key="3">
    <source>
        <dbReference type="ARBA" id="ARBA00022691"/>
    </source>
</evidence>
<dbReference type="InterPro" id="IPR029063">
    <property type="entry name" value="SAM-dependent_MTases_sf"/>
</dbReference>
<dbReference type="InterPro" id="IPR001077">
    <property type="entry name" value="COMT_C"/>
</dbReference>
<keyword evidence="1" id="KW-0489">Methyltransferase</keyword>
<dbReference type="InterPro" id="IPR012967">
    <property type="entry name" value="COMT_dimerisation"/>
</dbReference>
<dbReference type="InterPro" id="IPR036388">
    <property type="entry name" value="WH-like_DNA-bd_sf"/>
</dbReference>
<dbReference type="PANTHER" id="PTHR43712">
    <property type="entry name" value="PUTATIVE (AFU_ORTHOLOGUE AFUA_4G14580)-RELATED"/>
    <property type="match status" value="1"/>
</dbReference>
<dbReference type="GO" id="GO:0032259">
    <property type="term" value="P:methylation"/>
    <property type="evidence" value="ECO:0007669"/>
    <property type="project" value="UniProtKB-KW"/>
</dbReference>
<protein>
    <submittedName>
        <fullName evidence="7">Uncharacterized protein</fullName>
    </submittedName>
</protein>
<gene>
    <name evidence="7" type="ORF">GAYE_SCF28MG4711</name>
</gene>
<evidence type="ECO:0000313" key="7">
    <source>
        <dbReference type="EMBL" id="KAK4526794.1"/>
    </source>
</evidence>
<organism evidence="7 8">
    <name type="scientific">Galdieria yellowstonensis</name>
    <dbReference type="NCBI Taxonomy" id="3028027"/>
    <lineage>
        <taxon>Eukaryota</taxon>
        <taxon>Rhodophyta</taxon>
        <taxon>Bangiophyceae</taxon>
        <taxon>Galdieriales</taxon>
        <taxon>Galdieriaceae</taxon>
        <taxon>Galdieria</taxon>
    </lineage>
</organism>
<feature type="active site" description="Proton acceptor" evidence="4">
    <location>
        <position position="261"/>
    </location>
</feature>
<name>A0AAV9IH99_9RHOD</name>